<accession>A0ACC1A1N6</accession>
<protein>
    <submittedName>
        <fullName evidence="1">Uncharacterized protein</fullName>
    </submittedName>
</protein>
<organism evidence="1 2">
    <name type="scientific">Pistacia atlantica</name>
    <dbReference type="NCBI Taxonomy" id="434234"/>
    <lineage>
        <taxon>Eukaryota</taxon>
        <taxon>Viridiplantae</taxon>
        <taxon>Streptophyta</taxon>
        <taxon>Embryophyta</taxon>
        <taxon>Tracheophyta</taxon>
        <taxon>Spermatophyta</taxon>
        <taxon>Magnoliopsida</taxon>
        <taxon>eudicotyledons</taxon>
        <taxon>Gunneridae</taxon>
        <taxon>Pentapetalae</taxon>
        <taxon>rosids</taxon>
        <taxon>malvids</taxon>
        <taxon>Sapindales</taxon>
        <taxon>Anacardiaceae</taxon>
        <taxon>Pistacia</taxon>
    </lineage>
</organism>
<proteinExistence type="predicted"/>
<sequence>MILAGGIVAGCADADYEFKYVILGGRVAAGYAAREFFKQGVKRGELAIISKEAVAPYERVTLSKEYLLPNQPSRLPDFHVCVGSGEERQLPEWYTDKGIELILSTEIIQVDLASKALVSASCQIFKYQTLIIATGSTPVRLTDFGVQGVDAKNIFYLREIDDADKLVEAVKAKKKRKAVIIGGGYIGLEVSAALRINNLDVTMVYLEPWCGPRLFTAGIATFYEAYYANKGIKIIKGTVAAGFTIDSDGDVKEVTLKGGRVLEANIVFVDVEARPLTSLFKGQVEEEKGGIKTDAFFQTSVPNVYAVGDVSTFPLKLYNEMRRVEHVDHARKSAEQAVKAIKASEEGKTIEEYDYLPYIFSRSFDLSWKFYGSNAGKRLLVRDNDPASGKQKFETFWIEKGKIIGAFLMNGTPQENDAIAKFARVQPGVDNLDVLKEELGLPSKEEERVASAGDEFFKYVILGGGVAAGYAAREFVKQGIKRGELAVISKEDVAPYERPILSKEYLLPETPARLPYFHVCVGSGRERQLPEWYTDKGIKLILSTEIVRLDLCSKALVSASGEVFRYQTLIIATGCPTVRLTESDVQGADAKNIFYLSEIDDADKLVEAIQAKKNGKAVIIADTLWGLKISEALLINNFDVSMVFPEVWFFNSEIAASYHSYYKSKGAKFFASTCEVGFTTNSSGEVKEVKLNDGTVLEADIVIVDIEITYITSLLECQFEEELGGIKTNAFFRTSVPDVYAVGAVTTFPSKLYNGNFIRATEVDHARKSAEHAVKAIKASEKGKTIDEYDYLPHLYSRSFDLIWNFYGFFNGKLVMFGEMDRVSPLHKFGAYWIEDWKIMGTFLVNGSPEENEAIAKVARVQPRVYNLTVLKEQGLLFATNF</sequence>
<gene>
    <name evidence="1" type="ORF">Patl1_24327</name>
</gene>
<dbReference type="EMBL" id="CM047909">
    <property type="protein sequence ID" value="KAJ0080227.1"/>
    <property type="molecule type" value="Genomic_DNA"/>
</dbReference>
<reference evidence="2" key="1">
    <citation type="journal article" date="2023" name="G3 (Bethesda)">
        <title>Genome assembly and association tests identify interacting loci associated with vigor, precocity, and sex in interspecific pistachio rootstocks.</title>
        <authorList>
            <person name="Palmer W."/>
            <person name="Jacygrad E."/>
            <person name="Sagayaradj S."/>
            <person name="Cavanaugh K."/>
            <person name="Han R."/>
            <person name="Bertier L."/>
            <person name="Beede B."/>
            <person name="Kafkas S."/>
            <person name="Golino D."/>
            <person name="Preece J."/>
            <person name="Michelmore R."/>
        </authorList>
    </citation>
    <scope>NUCLEOTIDE SEQUENCE [LARGE SCALE GENOMIC DNA]</scope>
</reference>
<dbReference type="Proteomes" id="UP001164250">
    <property type="component" value="Chromosome 13"/>
</dbReference>
<keyword evidence="2" id="KW-1185">Reference proteome</keyword>
<evidence type="ECO:0000313" key="1">
    <source>
        <dbReference type="EMBL" id="KAJ0080227.1"/>
    </source>
</evidence>
<evidence type="ECO:0000313" key="2">
    <source>
        <dbReference type="Proteomes" id="UP001164250"/>
    </source>
</evidence>
<name>A0ACC1A1N6_9ROSI</name>
<comment type="caution">
    <text evidence="1">The sequence shown here is derived from an EMBL/GenBank/DDBJ whole genome shotgun (WGS) entry which is preliminary data.</text>
</comment>